<reference evidence="3 4" key="1">
    <citation type="submission" date="2023-10" db="EMBL/GenBank/DDBJ databases">
        <title>Two novel species belonging to the OM43/NOR5 clade.</title>
        <authorList>
            <person name="Park M."/>
        </authorList>
    </citation>
    <scope>NUCLEOTIDE SEQUENCE [LARGE SCALE GENOMIC DNA]</scope>
    <source>
        <strain evidence="3 4">IMCC45268</strain>
    </source>
</reference>
<protein>
    <submittedName>
        <fullName evidence="3">Type IV pilus biogenesis/stability protein PilW</fullName>
    </submittedName>
</protein>
<proteinExistence type="predicted"/>
<dbReference type="SUPFAM" id="SSF48452">
    <property type="entry name" value="TPR-like"/>
    <property type="match status" value="1"/>
</dbReference>
<dbReference type="NCBIfam" id="TIGR02521">
    <property type="entry name" value="type_IV_pilW"/>
    <property type="match status" value="1"/>
</dbReference>
<name>A0ABZ0IAW0_9GAMM</name>
<dbReference type="Pfam" id="PF13432">
    <property type="entry name" value="TPR_16"/>
    <property type="match status" value="1"/>
</dbReference>
<dbReference type="InterPro" id="IPR011990">
    <property type="entry name" value="TPR-like_helical_dom_sf"/>
</dbReference>
<feature type="compositionally biased region" description="Polar residues" evidence="2">
    <location>
        <begin position="249"/>
        <end position="261"/>
    </location>
</feature>
<gene>
    <name evidence="3" type="primary">pilW</name>
    <name evidence="3" type="ORF">R0137_13310</name>
</gene>
<dbReference type="PANTHER" id="PTHR12558">
    <property type="entry name" value="CELL DIVISION CYCLE 16,23,27"/>
    <property type="match status" value="1"/>
</dbReference>
<evidence type="ECO:0000256" key="1">
    <source>
        <dbReference type="PROSITE-ProRule" id="PRU00339"/>
    </source>
</evidence>
<sequence>MIRALPLATVLILAGCVTETETVFTEPPSPQKAMETRVSLARQYIGQGNWEDAKRNLKVAAELDSTNPEVYEAFALVYQSTGEFELAEDSFQRAISLDKSFSRARNNYAAFLYGQERYREAEAQLQEVVKDTLYSARPQAFLNLGLCRLKLFDERGAEEAFLRTLAMQSGNTTALLEVAQLRVDAKDSRNATLYYDKYRRLVRQQSSRGLWLGIRLARMTGDSDAASSYALALRNLYPDSPDYDAYRRSVNSGQQESSSDE</sequence>
<evidence type="ECO:0000313" key="4">
    <source>
        <dbReference type="Proteomes" id="UP001626549"/>
    </source>
</evidence>
<accession>A0ABZ0IAW0</accession>
<keyword evidence="1" id="KW-0802">TPR repeat</keyword>
<evidence type="ECO:0000313" key="3">
    <source>
        <dbReference type="EMBL" id="WOJ96216.1"/>
    </source>
</evidence>
<organism evidence="3 4">
    <name type="scientific">Congregibacter brevis</name>
    <dbReference type="NCBI Taxonomy" id="3081201"/>
    <lineage>
        <taxon>Bacteria</taxon>
        <taxon>Pseudomonadati</taxon>
        <taxon>Pseudomonadota</taxon>
        <taxon>Gammaproteobacteria</taxon>
        <taxon>Cellvibrionales</taxon>
        <taxon>Halieaceae</taxon>
        <taxon>Congregibacter</taxon>
    </lineage>
</organism>
<dbReference type="InterPro" id="IPR013360">
    <property type="entry name" value="Pilus_4_PilW"/>
</dbReference>
<dbReference type="SMART" id="SM00028">
    <property type="entry name" value="TPR"/>
    <property type="match status" value="3"/>
</dbReference>
<dbReference type="RefSeq" id="WP_407326903.1">
    <property type="nucleotide sequence ID" value="NZ_CP136865.1"/>
</dbReference>
<dbReference type="Pfam" id="PF13181">
    <property type="entry name" value="TPR_8"/>
    <property type="match status" value="1"/>
</dbReference>
<dbReference type="PROSITE" id="PS50005">
    <property type="entry name" value="TPR"/>
    <property type="match status" value="1"/>
</dbReference>
<feature type="region of interest" description="Disordered" evidence="2">
    <location>
        <begin position="241"/>
        <end position="261"/>
    </location>
</feature>
<dbReference type="InterPro" id="IPR019734">
    <property type="entry name" value="TPR_rpt"/>
</dbReference>
<dbReference type="EMBL" id="CP136865">
    <property type="protein sequence ID" value="WOJ96216.1"/>
    <property type="molecule type" value="Genomic_DNA"/>
</dbReference>
<feature type="repeat" description="TPR" evidence="1">
    <location>
        <begin position="68"/>
        <end position="101"/>
    </location>
</feature>
<keyword evidence="4" id="KW-1185">Reference proteome</keyword>
<dbReference type="Proteomes" id="UP001626549">
    <property type="component" value="Chromosome"/>
</dbReference>
<dbReference type="PROSITE" id="PS51257">
    <property type="entry name" value="PROKAR_LIPOPROTEIN"/>
    <property type="match status" value="1"/>
</dbReference>
<evidence type="ECO:0000256" key="2">
    <source>
        <dbReference type="SAM" id="MobiDB-lite"/>
    </source>
</evidence>
<dbReference type="Gene3D" id="1.25.40.10">
    <property type="entry name" value="Tetratricopeptide repeat domain"/>
    <property type="match status" value="1"/>
</dbReference>
<dbReference type="PANTHER" id="PTHR12558:SF13">
    <property type="entry name" value="CELL DIVISION CYCLE PROTEIN 27 HOMOLOG"/>
    <property type="match status" value="1"/>
</dbReference>